<name>G0EE26_PYRF1</name>
<dbReference type="InterPro" id="IPR029033">
    <property type="entry name" value="His_PPase_superfam"/>
</dbReference>
<dbReference type="InterPro" id="IPR013078">
    <property type="entry name" value="His_Pase_superF_clade-1"/>
</dbReference>
<dbReference type="CDD" id="cd07067">
    <property type="entry name" value="HP_PGM_like"/>
    <property type="match status" value="1"/>
</dbReference>
<protein>
    <submittedName>
        <fullName evidence="1">Phosphohistidine phosphatase, SixA</fullName>
    </submittedName>
</protein>
<dbReference type="SUPFAM" id="SSF53254">
    <property type="entry name" value="Phosphoglycerate mutase-like"/>
    <property type="match status" value="1"/>
</dbReference>
<dbReference type="GeneID" id="11139696"/>
<evidence type="ECO:0000313" key="1">
    <source>
        <dbReference type="EMBL" id="AEM37942.1"/>
    </source>
</evidence>
<dbReference type="OrthoDB" id="304253at2157"/>
<proteinExistence type="predicted"/>
<accession>G0EE26</accession>
<dbReference type="HOGENOM" id="CLU_084603_3_2_2"/>
<dbReference type="Pfam" id="PF00300">
    <property type="entry name" value="His_Phos_1"/>
    <property type="match status" value="1"/>
</dbReference>
<keyword evidence="2" id="KW-1185">Reference proteome</keyword>
<evidence type="ECO:0000313" key="2">
    <source>
        <dbReference type="Proteomes" id="UP000001037"/>
    </source>
</evidence>
<dbReference type="Gene3D" id="3.40.50.1240">
    <property type="entry name" value="Phosphoglycerate mutase-like"/>
    <property type="match status" value="1"/>
</dbReference>
<dbReference type="STRING" id="694429.Pyrfu_0070"/>
<dbReference type="EMBL" id="CP002838">
    <property type="protein sequence ID" value="AEM37942.1"/>
    <property type="molecule type" value="Genomic_DNA"/>
</dbReference>
<dbReference type="InParanoid" id="G0EE26"/>
<reference evidence="1 2" key="1">
    <citation type="journal article" date="2011" name="Stand. Genomic Sci.">
        <title>Complete genome sequence of the hyperthermophilic chemolithoautotroph Pyrolobus fumarii type strain (1A).</title>
        <authorList>
            <person name="Anderson I."/>
            <person name="Goker M."/>
            <person name="Nolan M."/>
            <person name="Lucas S."/>
            <person name="Hammon N."/>
            <person name="Deshpande S."/>
            <person name="Cheng J.F."/>
            <person name="Tapia R."/>
            <person name="Han C."/>
            <person name="Goodwin L."/>
            <person name="Pitluck S."/>
            <person name="Huntemann M."/>
            <person name="Liolios K."/>
            <person name="Ivanova N."/>
            <person name="Pagani I."/>
            <person name="Mavromatis K."/>
            <person name="Ovchinikova G."/>
            <person name="Pati A."/>
            <person name="Chen A."/>
            <person name="Palaniappan K."/>
            <person name="Land M."/>
            <person name="Hauser L."/>
            <person name="Brambilla E.M."/>
            <person name="Huber H."/>
            <person name="Yasawong M."/>
            <person name="Rohde M."/>
            <person name="Spring S."/>
            <person name="Abt B."/>
            <person name="Sikorski J."/>
            <person name="Wirth R."/>
            <person name="Detter J.C."/>
            <person name="Woyke T."/>
            <person name="Bristow J."/>
            <person name="Eisen J.A."/>
            <person name="Markowitz V."/>
            <person name="Hugenholtz P."/>
            <person name="Kyrpides N.C."/>
            <person name="Klenk H.P."/>
            <person name="Lapidus A."/>
        </authorList>
    </citation>
    <scope>NUCLEOTIDE SEQUENCE [LARGE SCALE GENOMIC DNA]</scope>
    <source>
        <strain evidence="2">DSM 11204 / 1A</strain>
    </source>
</reference>
<organism evidence="1 2">
    <name type="scientific">Pyrolobus fumarii (strain DSM 11204 / 1A)</name>
    <dbReference type="NCBI Taxonomy" id="694429"/>
    <lineage>
        <taxon>Archaea</taxon>
        <taxon>Thermoproteota</taxon>
        <taxon>Thermoprotei</taxon>
        <taxon>Desulfurococcales</taxon>
        <taxon>Pyrodictiaceae</taxon>
        <taxon>Pyrolobus</taxon>
    </lineage>
</organism>
<dbReference type="eggNOG" id="arCOG01992">
    <property type="taxonomic scope" value="Archaea"/>
</dbReference>
<sequence>MANDMLIILFRHGRAVSKEEAGSDEERWLTKRGRCEVEAVARLLPVKPPTVYTSPLRRARETAEVIAAVHGSSVRLHPGLAPGADLGALKSVEELRDGVVFVGHNPDLEEMIEALTGGRVRLAAGTAAGIEVDENLAEGRLVFLIPPSVATRVHPCEEA</sequence>
<dbReference type="Proteomes" id="UP000001037">
    <property type="component" value="Chromosome"/>
</dbReference>
<dbReference type="SMART" id="SM00855">
    <property type="entry name" value="PGAM"/>
    <property type="match status" value="1"/>
</dbReference>
<dbReference type="KEGG" id="pfm:Pyrfu_0070"/>
<dbReference type="RefSeq" id="WP_014025619.1">
    <property type="nucleotide sequence ID" value="NC_015931.1"/>
</dbReference>
<dbReference type="FunCoup" id="G0EE26">
    <property type="interactions" value="10"/>
</dbReference>
<gene>
    <name evidence="1" type="ordered locus">Pyrfu_0070</name>
</gene>
<dbReference type="AlphaFoldDB" id="G0EE26"/>